<keyword evidence="3" id="KW-0812">Transmembrane</keyword>
<comment type="subcellular location">
    <subcellularLocation>
        <location evidence="1">Membrane</location>
        <topology evidence="1">Multi-pass membrane protein</topology>
    </subcellularLocation>
</comment>
<reference evidence="6" key="1">
    <citation type="journal article" date="2021" name="Front. Plant Sci.">
        <title>Chromosome-Scale Genome Assembly for Chinese Sour Jujube and Insights Into Its Genome Evolution and Domestication Signature.</title>
        <authorList>
            <person name="Shen L.-Y."/>
            <person name="Luo H."/>
            <person name="Wang X.-L."/>
            <person name="Wang X.-M."/>
            <person name="Qiu X.-J."/>
            <person name="Liu H."/>
            <person name="Zhou S.-S."/>
            <person name="Jia K.-H."/>
            <person name="Nie S."/>
            <person name="Bao Y.-T."/>
            <person name="Zhang R.-G."/>
            <person name="Yun Q.-Z."/>
            <person name="Chai Y.-H."/>
            <person name="Lu J.-Y."/>
            <person name="Li Y."/>
            <person name="Zhao S.-W."/>
            <person name="Mao J.-F."/>
            <person name="Jia S.-G."/>
            <person name="Mao Y.-M."/>
        </authorList>
    </citation>
    <scope>NUCLEOTIDE SEQUENCE</scope>
    <source>
        <strain evidence="6">AT0</strain>
        <tissue evidence="6">Leaf</tissue>
    </source>
</reference>
<dbReference type="AlphaFoldDB" id="A0A978VFW4"/>
<evidence type="ECO:0000256" key="2">
    <source>
        <dbReference type="ARBA" id="ARBA00008572"/>
    </source>
</evidence>
<dbReference type="GO" id="GO:0005886">
    <property type="term" value="C:plasma membrane"/>
    <property type="evidence" value="ECO:0007669"/>
    <property type="project" value="TreeGrafter"/>
</dbReference>
<comment type="similarity">
    <text evidence="2">Belongs to the amino acid-polyamine-organocation (APC) superfamily. Cationic amino acid transporter (CAT) (TC 2.A.3.3) family.</text>
</comment>
<evidence type="ECO:0000313" key="6">
    <source>
        <dbReference type="EMBL" id="KAH7529253.1"/>
    </source>
</evidence>
<accession>A0A978VFW4</accession>
<evidence type="ECO:0000256" key="3">
    <source>
        <dbReference type="ARBA" id="ARBA00022692"/>
    </source>
</evidence>
<evidence type="ECO:0000256" key="4">
    <source>
        <dbReference type="ARBA" id="ARBA00022989"/>
    </source>
</evidence>
<dbReference type="PANTHER" id="PTHR43243">
    <property type="entry name" value="INNER MEMBRANE TRANSPORTER YGJI-RELATED"/>
    <property type="match status" value="1"/>
</dbReference>
<dbReference type="EMBL" id="JAEACU010000005">
    <property type="protein sequence ID" value="KAH7529253.1"/>
    <property type="molecule type" value="Genomic_DNA"/>
</dbReference>
<evidence type="ECO:0000256" key="1">
    <source>
        <dbReference type="ARBA" id="ARBA00004141"/>
    </source>
</evidence>
<name>A0A978VFW4_ZIZJJ</name>
<dbReference type="GO" id="GO:0015189">
    <property type="term" value="F:L-lysine transmembrane transporter activity"/>
    <property type="evidence" value="ECO:0007669"/>
    <property type="project" value="TreeGrafter"/>
</dbReference>
<evidence type="ECO:0000313" key="7">
    <source>
        <dbReference type="Proteomes" id="UP000813462"/>
    </source>
</evidence>
<comment type="caution">
    <text evidence="6">The sequence shown here is derived from an EMBL/GenBank/DDBJ whole genome shotgun (WGS) entry which is preliminary data.</text>
</comment>
<gene>
    <name evidence="6" type="ORF">FEM48_Zijuj05G0164900</name>
</gene>
<dbReference type="Gene3D" id="1.20.1740.10">
    <property type="entry name" value="Amino acid/polyamine transporter I"/>
    <property type="match status" value="1"/>
</dbReference>
<keyword evidence="5" id="KW-0472">Membrane</keyword>
<dbReference type="PANTHER" id="PTHR43243:SF30">
    <property type="entry name" value="CATIONIC AMINO ACID TRANSPORTER 1-LIKE"/>
    <property type="match status" value="1"/>
</dbReference>
<protein>
    <submittedName>
        <fullName evidence="6">Uncharacterized protein</fullName>
    </submittedName>
</protein>
<proteinExistence type="inferred from homology"/>
<dbReference type="InterPro" id="IPR002293">
    <property type="entry name" value="AA/rel_permease1"/>
</dbReference>
<evidence type="ECO:0000256" key="5">
    <source>
        <dbReference type="ARBA" id="ARBA00023136"/>
    </source>
</evidence>
<organism evidence="6 7">
    <name type="scientific">Ziziphus jujuba var. spinosa</name>
    <dbReference type="NCBI Taxonomy" id="714518"/>
    <lineage>
        <taxon>Eukaryota</taxon>
        <taxon>Viridiplantae</taxon>
        <taxon>Streptophyta</taxon>
        <taxon>Embryophyta</taxon>
        <taxon>Tracheophyta</taxon>
        <taxon>Spermatophyta</taxon>
        <taxon>Magnoliopsida</taxon>
        <taxon>eudicotyledons</taxon>
        <taxon>Gunneridae</taxon>
        <taxon>Pentapetalae</taxon>
        <taxon>rosids</taxon>
        <taxon>fabids</taxon>
        <taxon>Rosales</taxon>
        <taxon>Rhamnaceae</taxon>
        <taxon>Paliureae</taxon>
        <taxon>Ziziphus</taxon>
    </lineage>
</organism>
<sequence>MRKVKARPKIGWQLGIKYNDGYCEAARSDAGPAVVVSYFISGVAALLSILCYTEFSVELPVAGGSFAYLRVELGDFAAYNATGNILFEYMIASASVARSWASYFATLCKSPT</sequence>
<dbReference type="Proteomes" id="UP000813462">
    <property type="component" value="Unassembled WGS sequence"/>
</dbReference>
<dbReference type="Pfam" id="PF13520">
    <property type="entry name" value="AA_permease_2"/>
    <property type="match status" value="1"/>
</dbReference>
<keyword evidence="4" id="KW-1133">Transmembrane helix</keyword>
<dbReference type="GO" id="GO:0005313">
    <property type="term" value="F:L-glutamate transmembrane transporter activity"/>
    <property type="evidence" value="ECO:0007669"/>
    <property type="project" value="TreeGrafter"/>
</dbReference>